<dbReference type="Pfam" id="PF18174">
    <property type="entry name" value="HU-CCDC81_bac_1"/>
    <property type="match status" value="1"/>
</dbReference>
<keyword evidence="1" id="KW-0472">Membrane</keyword>
<feature type="transmembrane region" description="Helical" evidence="1">
    <location>
        <begin position="167"/>
        <end position="187"/>
    </location>
</feature>
<gene>
    <name evidence="3" type="ORF">MKQ68_14595</name>
</gene>
<dbReference type="EMBL" id="CP107006">
    <property type="protein sequence ID" value="UYQ91319.1"/>
    <property type="molecule type" value="Genomic_DNA"/>
</dbReference>
<dbReference type="RefSeq" id="WP_255860320.1">
    <property type="nucleotide sequence ID" value="NZ_CP107006.1"/>
</dbReference>
<accession>A0ABY6IZ14</accession>
<evidence type="ECO:0000259" key="2">
    <source>
        <dbReference type="Pfam" id="PF18174"/>
    </source>
</evidence>
<protein>
    <recommendedName>
        <fullName evidence="2">CCDC81-like prokaryotic HU domain-containing protein</fullName>
    </recommendedName>
</protein>
<sequence>MLQHFITEVLFKEQTCCVPGVGTFTIQHIPAHFNVVEQQLVPPRQQILFEEKWDDDSACAQWVSHKENLVESVARLKMDKYVLQFKDDLAAGQPIAIPSVGTLHKDPFGQLVFTPQELPDTWEPLVLQPVLRHDSAPKVTVGNTEMVNQQVVNHMSAVSDEGSGFKWWWVVFPLLLVGLGGLGWYLWQQQSQPGDSTAITPETTVRFAPAAIADSSTDGVQLPSDTSELPLPEETVMQPVANGDSVQYYAVYIIANAAKADKNFKQQTTWQQGRAVMYTKDDSLTFRIAIPVRALPKDTAAVKDSMRNALGMVIRCMDTK</sequence>
<dbReference type="Proteomes" id="UP001162741">
    <property type="component" value="Chromosome"/>
</dbReference>
<keyword evidence="1" id="KW-1133">Transmembrane helix</keyword>
<keyword evidence="4" id="KW-1185">Reference proteome</keyword>
<dbReference type="InterPro" id="IPR040495">
    <property type="entry name" value="HU-CCDC81_bac_1"/>
</dbReference>
<proteinExistence type="predicted"/>
<reference evidence="3" key="1">
    <citation type="submission" date="2022-10" db="EMBL/GenBank/DDBJ databases">
        <title>Chitinophaga sp. nov., isolated from soil.</title>
        <authorList>
            <person name="Jeon C.O."/>
        </authorList>
    </citation>
    <scope>NUCLEOTIDE SEQUENCE</scope>
    <source>
        <strain evidence="3">R8</strain>
    </source>
</reference>
<organism evidence="3 4">
    <name type="scientific">Chitinophaga horti</name>
    <dbReference type="NCBI Taxonomy" id="2920382"/>
    <lineage>
        <taxon>Bacteria</taxon>
        <taxon>Pseudomonadati</taxon>
        <taxon>Bacteroidota</taxon>
        <taxon>Chitinophagia</taxon>
        <taxon>Chitinophagales</taxon>
        <taxon>Chitinophagaceae</taxon>
        <taxon>Chitinophaga</taxon>
    </lineage>
</organism>
<evidence type="ECO:0000313" key="3">
    <source>
        <dbReference type="EMBL" id="UYQ91319.1"/>
    </source>
</evidence>
<evidence type="ECO:0000256" key="1">
    <source>
        <dbReference type="SAM" id="Phobius"/>
    </source>
</evidence>
<name>A0ABY6IZ14_9BACT</name>
<feature type="domain" description="CCDC81-like prokaryotic HU" evidence="2">
    <location>
        <begin position="2"/>
        <end position="52"/>
    </location>
</feature>
<keyword evidence="1" id="KW-0812">Transmembrane</keyword>
<evidence type="ECO:0000313" key="4">
    <source>
        <dbReference type="Proteomes" id="UP001162741"/>
    </source>
</evidence>